<dbReference type="EMBL" id="JANAVB010011395">
    <property type="protein sequence ID" value="KAJ6837518.1"/>
    <property type="molecule type" value="Genomic_DNA"/>
</dbReference>
<reference evidence="4" key="2">
    <citation type="submission" date="2023-04" db="EMBL/GenBank/DDBJ databases">
        <authorList>
            <person name="Bruccoleri R.E."/>
            <person name="Oakeley E.J."/>
            <person name="Faust A.-M."/>
            <person name="Dessus-Babus S."/>
            <person name="Altorfer M."/>
            <person name="Burckhardt D."/>
            <person name="Oertli M."/>
            <person name="Naumann U."/>
            <person name="Petersen F."/>
            <person name="Wong J."/>
        </authorList>
    </citation>
    <scope>NUCLEOTIDE SEQUENCE</scope>
    <source>
        <strain evidence="4">GSM-AAB239-AS_SAM_17_03QT</strain>
        <tissue evidence="4">Leaf</tissue>
    </source>
</reference>
<dbReference type="GO" id="GO:0016616">
    <property type="term" value="F:oxidoreductase activity, acting on the CH-OH group of donors, NAD or NADP as acceptor"/>
    <property type="evidence" value="ECO:0007669"/>
    <property type="project" value="InterPro"/>
</dbReference>
<dbReference type="Proteomes" id="UP001140949">
    <property type="component" value="Unassembled WGS sequence"/>
</dbReference>
<accession>A0AAX6HA43</accession>
<evidence type="ECO:0000256" key="1">
    <source>
        <dbReference type="ARBA" id="ARBA00023002"/>
    </source>
</evidence>
<dbReference type="AlphaFoldDB" id="A0AAX6HA43"/>
<proteinExistence type="inferred from homology"/>
<reference evidence="4" key="1">
    <citation type="journal article" date="2023" name="GigaByte">
        <title>Genome assembly of the bearded iris, Iris pallida Lam.</title>
        <authorList>
            <person name="Bruccoleri R.E."/>
            <person name="Oakeley E.J."/>
            <person name="Faust A.M.E."/>
            <person name="Altorfer M."/>
            <person name="Dessus-Babus S."/>
            <person name="Burckhardt D."/>
            <person name="Oertli M."/>
            <person name="Naumann U."/>
            <person name="Petersen F."/>
            <person name="Wong J."/>
        </authorList>
    </citation>
    <scope>NUCLEOTIDE SEQUENCE</scope>
    <source>
        <strain evidence="4">GSM-AAB239-AS_SAM_17_03QT</strain>
    </source>
</reference>
<evidence type="ECO:0000313" key="5">
    <source>
        <dbReference type="Proteomes" id="UP001140949"/>
    </source>
</evidence>
<gene>
    <name evidence="4" type="ORF">M6B38_120200</name>
</gene>
<keyword evidence="5" id="KW-1185">Reference proteome</keyword>
<dbReference type="SUPFAM" id="SSF51735">
    <property type="entry name" value="NAD(P)-binding Rossmann-fold domains"/>
    <property type="match status" value="1"/>
</dbReference>
<dbReference type="Pfam" id="PF01073">
    <property type="entry name" value="3Beta_HSD"/>
    <property type="match status" value="1"/>
</dbReference>
<evidence type="ECO:0000259" key="3">
    <source>
        <dbReference type="Pfam" id="PF01073"/>
    </source>
</evidence>
<feature type="domain" description="3-beta hydroxysteroid dehydrogenase/isomerase" evidence="3">
    <location>
        <begin position="82"/>
        <end position="299"/>
    </location>
</feature>
<comment type="similarity">
    <text evidence="2">Belongs to the 3-beta-HSD family.</text>
</comment>
<protein>
    <submittedName>
        <fullName evidence="4">Cinnamoyl-CoA reductase-like SNL6</fullName>
    </submittedName>
</protein>
<evidence type="ECO:0000256" key="2">
    <source>
        <dbReference type="RuleBase" id="RU004475"/>
    </source>
</evidence>
<evidence type="ECO:0000313" key="4">
    <source>
        <dbReference type="EMBL" id="KAJ6837518.1"/>
    </source>
</evidence>
<comment type="caution">
    <text evidence="4">The sequence shown here is derived from an EMBL/GenBank/DDBJ whole genome shotgun (WGS) entry which is preliminary data.</text>
</comment>
<dbReference type="CDD" id="cd08958">
    <property type="entry name" value="FR_SDR_e"/>
    <property type="match status" value="1"/>
</dbReference>
<organism evidence="4 5">
    <name type="scientific">Iris pallida</name>
    <name type="common">Sweet iris</name>
    <dbReference type="NCBI Taxonomy" id="29817"/>
    <lineage>
        <taxon>Eukaryota</taxon>
        <taxon>Viridiplantae</taxon>
        <taxon>Streptophyta</taxon>
        <taxon>Embryophyta</taxon>
        <taxon>Tracheophyta</taxon>
        <taxon>Spermatophyta</taxon>
        <taxon>Magnoliopsida</taxon>
        <taxon>Liliopsida</taxon>
        <taxon>Asparagales</taxon>
        <taxon>Iridaceae</taxon>
        <taxon>Iridoideae</taxon>
        <taxon>Irideae</taxon>
        <taxon>Iris</taxon>
    </lineage>
</organism>
<sequence>MGVLRSAESFQAEVEELRGMLLAGTAAAPRKGSAREAYGGDRAEDPDRTVCVTAGISFVGFAVADCLLSRGYSVRLALDSQDFLKLKEEEIHGEDLEKLREMEMLGEMERDGMRAVVTDIMDLNSLCEAFDGCSCVFHTSAFADPNGVSGYSKHIADIESKISERVIEACVRTQSVRKCVFTSSLVACIWRQNSPQQQRLPTIIDENCWSDESLCRERKLWFALGKTMAEKAAWRTARGRDLKLVTLCPALVTGPGFRRRNSTASIAYLKGAQRMFSEGLLATMDVSKVAEAHVAVFEAMGSTACGRYVCFDHIVRRVEEVAALESQLGIPNRVSAEAANLEHPQSWFELSKRKLLRLMSSRRRCSHETYSFLY</sequence>
<dbReference type="FunFam" id="3.40.50.720:FF:000388">
    <property type="entry name" value="Cinnamoyl-CoA reductase-like SNL6"/>
    <property type="match status" value="1"/>
</dbReference>
<name>A0AAX6HA43_IRIPA</name>
<dbReference type="InterPro" id="IPR002225">
    <property type="entry name" value="3Beta_OHSteriod_DH/Estase"/>
</dbReference>
<dbReference type="InterPro" id="IPR036291">
    <property type="entry name" value="NAD(P)-bd_dom_sf"/>
</dbReference>
<keyword evidence="1 2" id="KW-0560">Oxidoreductase</keyword>
<dbReference type="InterPro" id="IPR050425">
    <property type="entry name" value="NAD(P)_dehydrat-like"/>
</dbReference>
<dbReference type="PANTHER" id="PTHR10366">
    <property type="entry name" value="NAD DEPENDENT EPIMERASE/DEHYDRATASE"/>
    <property type="match status" value="1"/>
</dbReference>
<dbReference type="GO" id="GO:0006694">
    <property type="term" value="P:steroid biosynthetic process"/>
    <property type="evidence" value="ECO:0007669"/>
    <property type="project" value="InterPro"/>
</dbReference>
<dbReference type="Gene3D" id="3.40.50.720">
    <property type="entry name" value="NAD(P)-binding Rossmann-like Domain"/>
    <property type="match status" value="1"/>
</dbReference>
<dbReference type="PANTHER" id="PTHR10366:SF483">
    <property type="entry name" value="CINNAMOYL COA REDUCTASE-LIKE PROTEIN"/>
    <property type="match status" value="1"/>
</dbReference>